<dbReference type="Proteomes" id="UP000199112">
    <property type="component" value="Unassembled WGS sequence"/>
</dbReference>
<protein>
    <submittedName>
        <fullName evidence="10">Spermidine/putrescine transport system permease protein</fullName>
    </submittedName>
</protein>
<evidence type="ECO:0000313" key="10">
    <source>
        <dbReference type="EMBL" id="SEH14459.1"/>
    </source>
</evidence>
<dbReference type="SUPFAM" id="SSF161098">
    <property type="entry name" value="MetI-like"/>
    <property type="match status" value="1"/>
</dbReference>
<name>A0A1H6FUK5_9EURY</name>
<feature type="transmembrane region" description="Helical" evidence="8">
    <location>
        <begin position="202"/>
        <end position="232"/>
    </location>
</feature>
<dbReference type="PANTHER" id="PTHR42929:SF1">
    <property type="entry name" value="INNER MEMBRANE ABC TRANSPORTER PERMEASE PROTEIN YDCU-RELATED"/>
    <property type="match status" value="1"/>
</dbReference>
<gene>
    <name evidence="10" type="ORF">SAMN04487967_1612</name>
</gene>
<dbReference type="OrthoDB" id="45815at2157"/>
<sequence length="286" mass="31322">MKLFSFRTIQLPNISLPQTFQERSSARWLLYISLGWLTLFFFLPVIWLLFESLNFDGGSVFANYETALGAVYLRALARTFLYAAITTLVTLVLGYVLAYYVVFLARRRLILLLFIALPLWVALVIRYFGIQLIFLPTGPVELMFDTDFGILFSTTGVVLGLTSALLPFAILPMYSSLQSIDEELVGAASVLGATRLQTFRKVILPLSIPGVVAAGLLVFILAAGSFLAPALLGAPSDFMMANVIEEAYGTRTSVAAALSLIFTVALLALILLFNWVVNIGEVLGSL</sequence>
<evidence type="ECO:0000256" key="4">
    <source>
        <dbReference type="ARBA" id="ARBA00022475"/>
    </source>
</evidence>
<dbReference type="GO" id="GO:0005886">
    <property type="term" value="C:plasma membrane"/>
    <property type="evidence" value="ECO:0007669"/>
    <property type="project" value="UniProtKB-SubCell"/>
</dbReference>
<evidence type="ECO:0000313" key="11">
    <source>
        <dbReference type="Proteomes" id="UP000199112"/>
    </source>
</evidence>
<dbReference type="CDD" id="cd06261">
    <property type="entry name" value="TM_PBP2"/>
    <property type="match status" value="1"/>
</dbReference>
<feature type="transmembrane region" description="Helical" evidence="8">
    <location>
        <begin position="252"/>
        <end position="277"/>
    </location>
</feature>
<feature type="transmembrane region" description="Helical" evidence="8">
    <location>
        <begin position="28"/>
        <end position="50"/>
    </location>
</feature>
<evidence type="ECO:0000256" key="3">
    <source>
        <dbReference type="ARBA" id="ARBA00022448"/>
    </source>
</evidence>
<evidence type="ECO:0000256" key="7">
    <source>
        <dbReference type="ARBA" id="ARBA00023136"/>
    </source>
</evidence>
<comment type="subcellular location">
    <subcellularLocation>
        <location evidence="1 8">Cell membrane</location>
        <topology evidence="1 8">Multi-pass membrane protein</topology>
    </subcellularLocation>
</comment>
<dbReference type="Pfam" id="PF00528">
    <property type="entry name" value="BPD_transp_1"/>
    <property type="match status" value="1"/>
</dbReference>
<dbReference type="Gene3D" id="1.10.3720.10">
    <property type="entry name" value="MetI-like"/>
    <property type="match status" value="1"/>
</dbReference>
<accession>A0A1H6FUK5</accession>
<evidence type="ECO:0000256" key="2">
    <source>
        <dbReference type="ARBA" id="ARBA00007069"/>
    </source>
</evidence>
<dbReference type="EMBL" id="FNWL01000002">
    <property type="protein sequence ID" value="SEH14459.1"/>
    <property type="molecule type" value="Genomic_DNA"/>
</dbReference>
<dbReference type="AlphaFoldDB" id="A0A1H6FUK5"/>
<evidence type="ECO:0000256" key="1">
    <source>
        <dbReference type="ARBA" id="ARBA00004651"/>
    </source>
</evidence>
<feature type="transmembrane region" description="Helical" evidence="8">
    <location>
        <begin position="80"/>
        <end position="102"/>
    </location>
</feature>
<keyword evidence="4" id="KW-1003">Cell membrane</keyword>
<keyword evidence="3 8" id="KW-0813">Transport</keyword>
<evidence type="ECO:0000256" key="6">
    <source>
        <dbReference type="ARBA" id="ARBA00022989"/>
    </source>
</evidence>
<keyword evidence="6 8" id="KW-1133">Transmembrane helix</keyword>
<organism evidence="10 11">
    <name type="scientific">Natronorubrum sediminis</name>
    <dbReference type="NCBI Taxonomy" id="640943"/>
    <lineage>
        <taxon>Archaea</taxon>
        <taxon>Methanobacteriati</taxon>
        <taxon>Methanobacteriota</taxon>
        <taxon>Stenosarchaea group</taxon>
        <taxon>Halobacteria</taxon>
        <taxon>Halobacteriales</taxon>
        <taxon>Natrialbaceae</taxon>
        <taxon>Natronorubrum</taxon>
    </lineage>
</organism>
<evidence type="ECO:0000256" key="5">
    <source>
        <dbReference type="ARBA" id="ARBA00022692"/>
    </source>
</evidence>
<feature type="domain" description="ABC transmembrane type-1" evidence="9">
    <location>
        <begin position="76"/>
        <end position="273"/>
    </location>
</feature>
<comment type="similarity">
    <text evidence="2">Belongs to the binding-protein-dependent transport system permease family. CysTW subfamily.</text>
</comment>
<keyword evidence="11" id="KW-1185">Reference proteome</keyword>
<evidence type="ECO:0000256" key="8">
    <source>
        <dbReference type="RuleBase" id="RU363032"/>
    </source>
</evidence>
<dbReference type="GO" id="GO:0055085">
    <property type="term" value="P:transmembrane transport"/>
    <property type="evidence" value="ECO:0007669"/>
    <property type="project" value="InterPro"/>
</dbReference>
<reference evidence="11" key="1">
    <citation type="submission" date="2016-10" db="EMBL/GenBank/DDBJ databases">
        <authorList>
            <person name="Varghese N."/>
            <person name="Submissions S."/>
        </authorList>
    </citation>
    <scope>NUCLEOTIDE SEQUENCE [LARGE SCALE GENOMIC DNA]</scope>
    <source>
        <strain evidence="11">CGMCC 1.8981</strain>
    </source>
</reference>
<proteinExistence type="inferred from homology"/>
<dbReference type="PANTHER" id="PTHR42929">
    <property type="entry name" value="INNER MEMBRANE ABC TRANSPORTER PERMEASE PROTEIN YDCU-RELATED-RELATED"/>
    <property type="match status" value="1"/>
</dbReference>
<keyword evidence="7 8" id="KW-0472">Membrane</keyword>
<dbReference type="InterPro" id="IPR000515">
    <property type="entry name" value="MetI-like"/>
</dbReference>
<keyword evidence="5 8" id="KW-0812">Transmembrane</keyword>
<feature type="transmembrane region" description="Helical" evidence="8">
    <location>
        <begin position="148"/>
        <end position="171"/>
    </location>
</feature>
<feature type="transmembrane region" description="Helical" evidence="8">
    <location>
        <begin position="109"/>
        <end position="128"/>
    </location>
</feature>
<dbReference type="RefSeq" id="WP_090506576.1">
    <property type="nucleotide sequence ID" value="NZ_FNWL01000002.1"/>
</dbReference>
<dbReference type="InterPro" id="IPR035906">
    <property type="entry name" value="MetI-like_sf"/>
</dbReference>
<dbReference type="PROSITE" id="PS50928">
    <property type="entry name" value="ABC_TM1"/>
    <property type="match status" value="1"/>
</dbReference>
<evidence type="ECO:0000259" key="9">
    <source>
        <dbReference type="PROSITE" id="PS50928"/>
    </source>
</evidence>